<evidence type="ECO:0000256" key="2">
    <source>
        <dbReference type="SAM" id="Phobius"/>
    </source>
</evidence>
<evidence type="ECO:0000256" key="1">
    <source>
        <dbReference type="SAM" id="MobiDB-lite"/>
    </source>
</evidence>
<reference evidence="6" key="1">
    <citation type="journal article" date="2017" name="Cell">
        <title>Insights into land plant evolution garnered from the Marchantia polymorpha genome.</title>
        <authorList>
            <person name="Bowman J.L."/>
            <person name="Kohchi T."/>
            <person name="Yamato K.T."/>
            <person name="Jenkins J."/>
            <person name="Shu S."/>
            <person name="Ishizaki K."/>
            <person name="Yamaoka S."/>
            <person name="Nishihama R."/>
            <person name="Nakamura Y."/>
            <person name="Berger F."/>
            <person name="Adam C."/>
            <person name="Aki S.S."/>
            <person name="Althoff F."/>
            <person name="Araki T."/>
            <person name="Arteaga-Vazquez M.A."/>
            <person name="Balasubrmanian S."/>
            <person name="Barry K."/>
            <person name="Bauer D."/>
            <person name="Boehm C.R."/>
            <person name="Briginshaw L."/>
            <person name="Caballero-Perez J."/>
            <person name="Catarino B."/>
            <person name="Chen F."/>
            <person name="Chiyoda S."/>
            <person name="Chovatia M."/>
            <person name="Davies K.M."/>
            <person name="Delmans M."/>
            <person name="Demura T."/>
            <person name="Dierschke T."/>
            <person name="Dolan L."/>
            <person name="Dorantes-Acosta A.E."/>
            <person name="Eklund D.M."/>
            <person name="Florent S.N."/>
            <person name="Flores-Sandoval E."/>
            <person name="Fujiyama A."/>
            <person name="Fukuzawa H."/>
            <person name="Galik B."/>
            <person name="Grimanelli D."/>
            <person name="Grimwood J."/>
            <person name="Grossniklaus U."/>
            <person name="Hamada T."/>
            <person name="Haseloff J."/>
            <person name="Hetherington A.J."/>
            <person name="Higo A."/>
            <person name="Hirakawa Y."/>
            <person name="Hundley H.N."/>
            <person name="Ikeda Y."/>
            <person name="Inoue K."/>
            <person name="Inoue S.I."/>
            <person name="Ishida S."/>
            <person name="Jia Q."/>
            <person name="Kakita M."/>
            <person name="Kanazawa T."/>
            <person name="Kawai Y."/>
            <person name="Kawashima T."/>
            <person name="Kennedy M."/>
            <person name="Kinose K."/>
            <person name="Kinoshita T."/>
            <person name="Kohara Y."/>
            <person name="Koide E."/>
            <person name="Komatsu K."/>
            <person name="Kopischke S."/>
            <person name="Kubo M."/>
            <person name="Kyozuka J."/>
            <person name="Lagercrantz U."/>
            <person name="Lin S.S."/>
            <person name="Lindquist E."/>
            <person name="Lipzen A.M."/>
            <person name="Lu C.W."/>
            <person name="De Luna E."/>
            <person name="Martienssen R.A."/>
            <person name="Minamino N."/>
            <person name="Mizutani M."/>
            <person name="Mizutani M."/>
            <person name="Mochizuki N."/>
            <person name="Monte I."/>
            <person name="Mosher R."/>
            <person name="Nagasaki H."/>
            <person name="Nakagami H."/>
            <person name="Naramoto S."/>
            <person name="Nishitani K."/>
            <person name="Ohtani M."/>
            <person name="Okamoto T."/>
            <person name="Okumura M."/>
            <person name="Phillips J."/>
            <person name="Pollak B."/>
            <person name="Reinders A."/>
            <person name="Rovekamp M."/>
            <person name="Sano R."/>
            <person name="Sawa S."/>
            <person name="Schmid M.W."/>
            <person name="Shirakawa M."/>
            <person name="Solano R."/>
            <person name="Spunde A."/>
            <person name="Suetsugu N."/>
            <person name="Sugano S."/>
            <person name="Sugiyama A."/>
            <person name="Sun R."/>
            <person name="Suzuki Y."/>
            <person name="Takenaka M."/>
            <person name="Takezawa D."/>
            <person name="Tomogane H."/>
            <person name="Tsuzuki M."/>
            <person name="Ueda T."/>
            <person name="Umeda M."/>
            <person name="Ward J.M."/>
            <person name="Watanabe Y."/>
            <person name="Yazaki K."/>
            <person name="Yokoyama R."/>
            <person name="Yoshitake Y."/>
            <person name="Yotsui I."/>
            <person name="Zachgo S."/>
            <person name="Schmutz J."/>
        </authorList>
    </citation>
    <scope>NUCLEOTIDE SEQUENCE [LARGE SCALE GENOMIC DNA]</scope>
    <source>
        <strain evidence="6">Tak-1</strain>
    </source>
</reference>
<feature type="signal peptide" evidence="3">
    <location>
        <begin position="1"/>
        <end position="26"/>
    </location>
</feature>
<feature type="compositionally biased region" description="Acidic residues" evidence="1">
    <location>
        <begin position="460"/>
        <end position="472"/>
    </location>
</feature>
<name>A0A2R6XHU2_MARPO</name>
<feature type="chain" id="PRO_5041804632" description="DUF7356 domain-containing protein" evidence="3">
    <location>
        <begin position="27"/>
        <end position="509"/>
    </location>
</feature>
<dbReference type="Gramene" id="Mp1g10550.2">
    <property type="protein sequence ID" value="Mp1g10550.2.cds"/>
    <property type="gene ID" value="Mp1g10550"/>
</dbReference>
<sequence>MAHLGATSRVAWVYLAVLFLWRVVAGRGAVESERQLLNFEVSLPDGSERVDFLCDLGSGGFETQNGVLVDSSELVDLMDQVVVVSHRSAMESGGISCWHEKLGTSLPSSIVDALSSQIQAFLSHRLRSLLENEADSSPAPSSLKDGSDKIPKDNSTTHDPAKKDVEEQSKGDSKDPDLSKGKEAKNGTDNAPPHAPPIVPPKENSPPVMEGKIDASPPPPKVNDPSPPPVKEENKEDQDTEKKETPAEPVKGTPVDPVDQSGKHQDTHDSKYNVCEEGKNLVTLLQTSGDGTQALTLSLRNDGEGVLDVQITTPIGLMADPSRVHLRKGEPSLKVNISIADEALLAKNQNPSILISSSEGDCLVPINLDVLGNADSQSYFDRFSMPSMPTVVTPEMRLGAFFFIMSIFGGLIIWRTWARWRPRDAAGAGHSYQELEMSLPSSVDNATSAYEKDDKSAGSGDEEGWDEVWDDWEDTEAARSSSRLIPSLSAKGLAARRSNKDGWDNSWDD</sequence>
<feature type="region of interest" description="Disordered" evidence="1">
    <location>
        <begin position="446"/>
        <end position="472"/>
    </location>
</feature>
<keyword evidence="2" id="KW-1133">Transmembrane helix</keyword>
<dbReference type="AlphaFoldDB" id="A0A2R6XHU2"/>
<dbReference type="PANTHER" id="PTHR34200:SF2">
    <property type="entry name" value="TRANSMEMBRANE PROTEIN"/>
    <property type="match status" value="1"/>
</dbReference>
<dbReference type="EMBL" id="KZ772686">
    <property type="protein sequence ID" value="PTQ45662.1"/>
    <property type="molecule type" value="Genomic_DNA"/>
</dbReference>
<feature type="compositionally biased region" description="Basic and acidic residues" evidence="1">
    <location>
        <begin position="145"/>
        <end position="186"/>
    </location>
</feature>
<accession>A0A2R6XHU2</accession>
<feature type="region of interest" description="Disordered" evidence="1">
    <location>
        <begin position="490"/>
        <end position="509"/>
    </location>
</feature>
<dbReference type="Pfam" id="PF24053">
    <property type="entry name" value="DUF7356"/>
    <property type="match status" value="1"/>
</dbReference>
<protein>
    <recommendedName>
        <fullName evidence="4">DUF7356 domain-containing protein</fullName>
    </recommendedName>
</protein>
<dbReference type="OMA" id="RDGWEND"/>
<reference evidence="5" key="2">
    <citation type="submission" date="2017-12" db="EMBL/GenBank/DDBJ databases">
        <title>WGS assembly of Marchantia polymorpha.</title>
        <authorList>
            <person name="Bowman J.L."/>
            <person name="Kohchi T."/>
            <person name="Yamato K.T."/>
            <person name="Jenkins J."/>
            <person name="Shu S."/>
            <person name="Ishizaki K."/>
            <person name="Yamaoka S."/>
            <person name="Nishihama R."/>
            <person name="Nakamura Y."/>
            <person name="Berger F."/>
            <person name="Adam C."/>
            <person name="Aki S.S."/>
            <person name="Althoff F."/>
            <person name="Araki T."/>
            <person name="Arteaga-Vazquez M.A."/>
            <person name="Balasubrmanian S."/>
            <person name="Bauer D."/>
            <person name="Boehm C.R."/>
            <person name="Briginshaw L."/>
            <person name="Caballero-Perez J."/>
            <person name="Catarino B."/>
            <person name="Chen F."/>
            <person name="Chiyoda S."/>
            <person name="Chovatia M."/>
            <person name="Davies K.M."/>
            <person name="Delmans M."/>
            <person name="Demura T."/>
            <person name="Dierschke T."/>
            <person name="Dolan L."/>
            <person name="Dorantes-Acosta A.E."/>
            <person name="Eklund D.M."/>
            <person name="Florent S.N."/>
            <person name="Flores-Sandoval E."/>
            <person name="Fujiyama A."/>
            <person name="Fukuzawa H."/>
            <person name="Galik B."/>
            <person name="Grimanelli D."/>
            <person name="Grimwood J."/>
            <person name="Grossniklaus U."/>
            <person name="Hamada T."/>
            <person name="Haseloff J."/>
            <person name="Hetherington A.J."/>
            <person name="Higo A."/>
            <person name="Hirakawa Y."/>
            <person name="Hundley H.N."/>
            <person name="Ikeda Y."/>
            <person name="Inoue K."/>
            <person name="Inoue S."/>
            <person name="Ishida S."/>
            <person name="Jia Q."/>
            <person name="Kakita M."/>
            <person name="Kanazawa T."/>
            <person name="Kawai Y."/>
            <person name="Kawashima T."/>
            <person name="Kennedy M."/>
            <person name="Kinose K."/>
            <person name="Kinoshita T."/>
            <person name="Kohara Y."/>
            <person name="Koide E."/>
            <person name="Komatsu K."/>
            <person name="Kopischke S."/>
            <person name="Kubo M."/>
            <person name="Kyozuka J."/>
            <person name="Lagercrantz U."/>
            <person name="Lin S.S."/>
            <person name="Lindquist E."/>
            <person name="Lipzen A.M."/>
            <person name="Lu C."/>
            <person name="Luna E.D."/>
            <person name="Martienssen R.A."/>
            <person name="Minamino N."/>
            <person name="Mizutani M."/>
            <person name="Mizutani M."/>
            <person name="Mochizuki N."/>
            <person name="Monte I."/>
            <person name="Mosher R."/>
            <person name="Nagasaki H."/>
            <person name="Nakagami H."/>
            <person name="Naramoto S."/>
            <person name="Nishitani K."/>
            <person name="Ohtani M."/>
            <person name="Okamoto T."/>
            <person name="Okumura M."/>
            <person name="Phillips J."/>
            <person name="Pollak B."/>
            <person name="Reinders A."/>
            <person name="Roevekamp M."/>
            <person name="Sano R."/>
            <person name="Sawa S."/>
            <person name="Schmid M.W."/>
            <person name="Shirakawa M."/>
            <person name="Solano R."/>
            <person name="Spunde A."/>
            <person name="Suetsugu N."/>
            <person name="Sugano S."/>
            <person name="Sugiyama A."/>
            <person name="Sun R."/>
            <person name="Suzuki Y."/>
            <person name="Takenaka M."/>
            <person name="Takezawa D."/>
            <person name="Tomogane H."/>
            <person name="Tsuzuki M."/>
            <person name="Ueda T."/>
            <person name="Umeda M."/>
            <person name="Ward J.M."/>
            <person name="Watanabe Y."/>
            <person name="Yazaki K."/>
            <person name="Yokoyama R."/>
            <person name="Yoshitake Y."/>
            <person name="Yotsui I."/>
            <person name="Zachgo S."/>
            <person name="Schmutz J."/>
        </authorList>
    </citation>
    <scope>NUCLEOTIDE SEQUENCE [LARGE SCALE GENOMIC DNA]</scope>
    <source>
        <strain evidence="5">Tak-1</strain>
    </source>
</reference>
<dbReference type="PANTHER" id="PTHR34200">
    <property type="entry name" value="DENTIN SIALOPHOSPHOPROTEIN-LIKE ISOFORM X1"/>
    <property type="match status" value="1"/>
</dbReference>
<keyword evidence="2" id="KW-0812">Transmembrane</keyword>
<organism evidence="5 6">
    <name type="scientific">Marchantia polymorpha</name>
    <name type="common">Common liverwort</name>
    <name type="synonym">Marchantia aquatica</name>
    <dbReference type="NCBI Taxonomy" id="3197"/>
    <lineage>
        <taxon>Eukaryota</taxon>
        <taxon>Viridiplantae</taxon>
        <taxon>Streptophyta</taxon>
        <taxon>Embryophyta</taxon>
        <taxon>Marchantiophyta</taxon>
        <taxon>Marchantiopsida</taxon>
        <taxon>Marchantiidae</taxon>
        <taxon>Marchantiales</taxon>
        <taxon>Marchantiaceae</taxon>
        <taxon>Marchantia</taxon>
    </lineage>
</organism>
<dbReference type="EMBL" id="KZ772686">
    <property type="protein sequence ID" value="PTQ45661.1"/>
    <property type="molecule type" value="Genomic_DNA"/>
</dbReference>
<dbReference type="InterPro" id="IPR055780">
    <property type="entry name" value="DUF7356"/>
</dbReference>
<keyword evidence="6" id="KW-1185">Reference proteome</keyword>
<evidence type="ECO:0000256" key="3">
    <source>
        <dbReference type="SAM" id="SignalP"/>
    </source>
</evidence>
<dbReference type="OrthoDB" id="785602at2759"/>
<dbReference type="Proteomes" id="UP000244005">
    <property type="component" value="Unassembled WGS sequence"/>
</dbReference>
<feature type="compositionally biased region" description="Pro residues" evidence="1">
    <location>
        <begin position="216"/>
        <end position="229"/>
    </location>
</feature>
<evidence type="ECO:0000313" key="6">
    <source>
        <dbReference type="Proteomes" id="UP000244005"/>
    </source>
</evidence>
<feature type="region of interest" description="Disordered" evidence="1">
    <location>
        <begin position="132"/>
        <end position="271"/>
    </location>
</feature>
<dbReference type="Gramene" id="Mp1g10550.1">
    <property type="protein sequence ID" value="Mp1g10550.1.cds"/>
    <property type="gene ID" value="Mp1g10550"/>
</dbReference>
<feature type="compositionally biased region" description="Basic and acidic residues" evidence="1">
    <location>
        <begin position="261"/>
        <end position="271"/>
    </location>
</feature>
<evidence type="ECO:0000259" key="4">
    <source>
        <dbReference type="Pfam" id="PF24053"/>
    </source>
</evidence>
<feature type="compositionally biased region" description="Pro residues" evidence="1">
    <location>
        <begin position="193"/>
        <end position="204"/>
    </location>
</feature>
<keyword evidence="3" id="KW-0732">Signal</keyword>
<keyword evidence="2" id="KW-0472">Membrane</keyword>
<feature type="transmembrane region" description="Helical" evidence="2">
    <location>
        <begin position="396"/>
        <end position="414"/>
    </location>
</feature>
<feature type="domain" description="DUF7356" evidence="4">
    <location>
        <begin position="261"/>
        <end position="367"/>
    </location>
</feature>
<proteinExistence type="predicted"/>
<gene>
    <name evidence="5" type="ORF">MARPO_0014s0172</name>
</gene>
<evidence type="ECO:0000313" key="5">
    <source>
        <dbReference type="EMBL" id="PTQ45661.1"/>
    </source>
</evidence>